<dbReference type="KEGG" id="dtu:Dtur_0730"/>
<evidence type="ECO:0000313" key="2">
    <source>
        <dbReference type="EMBL" id="ACK42013.1"/>
    </source>
</evidence>
<organism evidence="2 3">
    <name type="scientific">Dictyoglomus turgidum (strain DSM 6724 / Z-1310)</name>
    <dbReference type="NCBI Taxonomy" id="515635"/>
    <lineage>
        <taxon>Bacteria</taxon>
        <taxon>Pseudomonadati</taxon>
        <taxon>Dictyoglomota</taxon>
        <taxon>Dictyoglomia</taxon>
        <taxon>Dictyoglomales</taxon>
        <taxon>Dictyoglomaceae</taxon>
        <taxon>Dictyoglomus</taxon>
    </lineage>
</organism>
<dbReference type="AlphaFoldDB" id="B8DZT0"/>
<dbReference type="InterPro" id="IPR027980">
    <property type="entry name" value="RACo_C"/>
</dbReference>
<dbReference type="Pfam" id="PF14574">
    <property type="entry name" value="RACo_C_ter"/>
    <property type="match status" value="1"/>
</dbReference>
<keyword evidence="3" id="KW-1185">Reference proteome</keyword>
<dbReference type="InterPro" id="IPR001041">
    <property type="entry name" value="2Fe-2S_ferredoxin-type"/>
</dbReference>
<reference evidence="3" key="1">
    <citation type="journal article" date="2016" name="Front. Microbiol.">
        <title>The complete genome sequence of hyperthermophile Dictyoglomus turgidum DSM 6724 reveals a specialized carbohydrate fermentor.</title>
        <authorList>
            <person name="Brumm P.J."/>
            <person name="Gowda K."/>
            <person name="Robb F.T."/>
            <person name="Mead D.A."/>
        </authorList>
    </citation>
    <scope>NUCLEOTIDE SEQUENCE [LARGE SCALE GENOMIC DNA]</scope>
    <source>
        <strain evidence="3">DSM 6724 / Z-1310</strain>
    </source>
</reference>
<name>B8DZT0_DICTD</name>
<dbReference type="eggNOG" id="COG0633">
    <property type="taxonomic scope" value="Bacteria"/>
</dbReference>
<proteinExistence type="predicted"/>
<dbReference type="Gene3D" id="3.30.420.480">
    <property type="entry name" value="Domain of unknown function (DUF4445)"/>
    <property type="match status" value="1"/>
</dbReference>
<gene>
    <name evidence="2" type="ordered locus">Dtur_0730</name>
</gene>
<dbReference type="eggNOG" id="COG3894">
    <property type="taxonomic scope" value="Bacteria"/>
</dbReference>
<dbReference type="EMBL" id="CP001251">
    <property type="protein sequence ID" value="ACK42013.1"/>
    <property type="molecule type" value="Genomic_DNA"/>
</dbReference>
<dbReference type="InterPro" id="IPR042259">
    <property type="entry name" value="Raco-like_middle_sf"/>
</dbReference>
<sequence length="570" mass="63628">MYKIRIGKDKLIYSEKGENLLRVLRDNNVSVPSICNGAGWCGKCKVRVLKGNSLTLTEEEKRLLSEEEIKNNIRLVCHLTIEEDLEIEVLEEISTFNFSKEIEYKTSLNPLVNLERFRNKIDSKDIDISYIEYIEKRKYVVRNLEIVRRLPSFLKDGYLEGTIVVLDNEVIDLREKDLEKIYGFAIDIGTTTLVVSLLDITTGKRVGVKMEINPQVSYGADVLSRINYVMSDPHGLFVLWDLLISKLEDMIGSLCKEKDISVNDVYVGSIVGNSIMTHIFLGVDPSSIGVFPFTPVFKKSFLISSKDLFKSIKNAKIYTFPLISGYIGGDIVSGILALGMHRKPENSLLIDIGTNGEIVLKHDNKLFSCATAAGPAFEGGNISQGMIAVSGAIDHVWIEDGKVKYSVIGGTEEKGITGSGLVDAIAVMLDLEVLDKTGRMRKNEFNVGKVRITQKDIREFQLAKSAIRAGIEVLLNKADITYEDLDRIYVAGTFGNYINLENAIKVGLLPPIEIKKFVISGNTALMGAEILLLNKELIEEAEEIIKKVKYIDLSLSSEFQELFVKFIGWG</sequence>
<evidence type="ECO:0000259" key="1">
    <source>
        <dbReference type="PROSITE" id="PS51085"/>
    </source>
</evidence>
<dbReference type="HOGENOM" id="CLU_019091_0_0_0"/>
<dbReference type="InterPro" id="IPR036010">
    <property type="entry name" value="2Fe-2S_ferredoxin-like_sf"/>
</dbReference>
<evidence type="ECO:0000313" key="3">
    <source>
        <dbReference type="Proteomes" id="UP000007719"/>
    </source>
</evidence>
<dbReference type="InterPro" id="IPR012675">
    <property type="entry name" value="Beta-grasp_dom_sf"/>
</dbReference>
<dbReference type="CDD" id="cd00207">
    <property type="entry name" value="fer2"/>
    <property type="match status" value="1"/>
</dbReference>
<dbReference type="OrthoDB" id="9810588at2"/>
<dbReference type="Proteomes" id="UP000007719">
    <property type="component" value="Chromosome"/>
</dbReference>
<dbReference type="GO" id="GO:0051536">
    <property type="term" value="F:iron-sulfur cluster binding"/>
    <property type="evidence" value="ECO:0007669"/>
    <property type="project" value="InterPro"/>
</dbReference>
<protein>
    <submittedName>
        <fullName evidence="2">Ferredoxin</fullName>
    </submittedName>
</protein>
<dbReference type="Pfam" id="PF00111">
    <property type="entry name" value="Fer2"/>
    <property type="match status" value="1"/>
</dbReference>
<dbReference type="Gene3D" id="3.10.20.30">
    <property type="match status" value="1"/>
</dbReference>
<dbReference type="PATRIC" id="fig|515635.4.peg.769"/>
<accession>B8DZT0</accession>
<dbReference type="InterPro" id="IPR052911">
    <property type="entry name" value="Corrinoid_activation_enz"/>
</dbReference>
<dbReference type="STRING" id="515635.Dtur_0730"/>
<dbReference type="RefSeq" id="WP_012583098.1">
    <property type="nucleotide sequence ID" value="NC_011661.1"/>
</dbReference>
<dbReference type="SUPFAM" id="SSF54292">
    <property type="entry name" value="2Fe-2S ferredoxin-like"/>
    <property type="match status" value="1"/>
</dbReference>
<dbReference type="PANTHER" id="PTHR42895:SF2">
    <property type="entry name" value="IRON-SULFUR CLUSTER PROTEIN"/>
    <property type="match status" value="1"/>
</dbReference>
<dbReference type="PANTHER" id="PTHR42895">
    <property type="entry name" value="IRON-SULFUR CLUSTER-BINDING PROTEIN-RELATED"/>
    <property type="match status" value="1"/>
</dbReference>
<dbReference type="Pfam" id="PF17651">
    <property type="entry name" value="Raco_middle"/>
    <property type="match status" value="1"/>
</dbReference>
<dbReference type="PROSITE" id="PS51085">
    <property type="entry name" value="2FE2S_FER_2"/>
    <property type="match status" value="1"/>
</dbReference>
<dbReference type="EnsemblBacteria" id="ACK42013">
    <property type="protein sequence ID" value="ACK42013"/>
    <property type="gene ID" value="Dtur_0730"/>
</dbReference>
<dbReference type="InterPro" id="IPR041414">
    <property type="entry name" value="Raco-like_middle"/>
</dbReference>
<feature type="domain" description="2Fe-2S ferredoxin-type" evidence="1">
    <location>
        <begin position="2"/>
        <end position="93"/>
    </location>
</feature>
<dbReference type="InParanoid" id="B8DZT0"/>